<dbReference type="Pfam" id="PF21981">
    <property type="entry name" value="RecX_HTH3"/>
    <property type="match status" value="1"/>
</dbReference>
<evidence type="ECO:0000313" key="10">
    <source>
        <dbReference type="Proteomes" id="UP000176740"/>
    </source>
</evidence>
<comment type="similarity">
    <text evidence="2 5">Belongs to the RecX family.</text>
</comment>
<evidence type="ECO:0000259" key="6">
    <source>
        <dbReference type="Pfam" id="PF02631"/>
    </source>
</evidence>
<evidence type="ECO:0000313" key="9">
    <source>
        <dbReference type="EMBL" id="OGD97516.1"/>
    </source>
</evidence>
<dbReference type="Proteomes" id="UP000176740">
    <property type="component" value="Unassembled WGS sequence"/>
</dbReference>
<protein>
    <recommendedName>
        <fullName evidence="3 5">Regulatory protein RecX</fullName>
    </recommendedName>
</protein>
<dbReference type="InterPro" id="IPR003783">
    <property type="entry name" value="Regulatory_RecX"/>
</dbReference>
<evidence type="ECO:0000256" key="4">
    <source>
        <dbReference type="ARBA" id="ARBA00022490"/>
    </source>
</evidence>
<comment type="function">
    <text evidence="5">Modulates RecA activity.</text>
</comment>
<dbReference type="EMBL" id="MFBO01000030">
    <property type="protein sequence ID" value="OGD97516.1"/>
    <property type="molecule type" value="Genomic_DNA"/>
</dbReference>
<evidence type="ECO:0000256" key="1">
    <source>
        <dbReference type="ARBA" id="ARBA00004496"/>
    </source>
</evidence>
<reference evidence="9 10" key="1">
    <citation type="journal article" date="2016" name="Nat. Commun.">
        <title>Thousands of microbial genomes shed light on interconnected biogeochemical processes in an aquifer system.</title>
        <authorList>
            <person name="Anantharaman K."/>
            <person name="Brown C.T."/>
            <person name="Hug L.A."/>
            <person name="Sharon I."/>
            <person name="Castelle C.J."/>
            <person name="Probst A.J."/>
            <person name="Thomas B.C."/>
            <person name="Singh A."/>
            <person name="Wilkins M.J."/>
            <person name="Karaoz U."/>
            <person name="Brodie E.L."/>
            <person name="Williams K.H."/>
            <person name="Hubbard S.S."/>
            <person name="Banfield J.F."/>
        </authorList>
    </citation>
    <scope>NUCLEOTIDE SEQUENCE [LARGE SCALE GENOMIC DNA]</scope>
</reference>
<name>A0A1F5H047_9BACT</name>
<feature type="domain" description="RecX second three-helical" evidence="6">
    <location>
        <begin position="119"/>
        <end position="159"/>
    </location>
</feature>
<organism evidence="9 10">
    <name type="scientific">Candidatus Curtissbacteria bacterium RIFCSPLOWO2_01_FULL_38_11b</name>
    <dbReference type="NCBI Taxonomy" id="1797725"/>
    <lineage>
        <taxon>Bacteria</taxon>
        <taxon>Candidatus Curtissiibacteriota</taxon>
    </lineage>
</organism>
<dbReference type="InterPro" id="IPR053924">
    <property type="entry name" value="RecX_HTH_2nd"/>
</dbReference>
<proteinExistence type="inferred from homology"/>
<dbReference type="Gene3D" id="1.10.10.10">
    <property type="entry name" value="Winged helix-like DNA-binding domain superfamily/Winged helix DNA-binding domain"/>
    <property type="match status" value="3"/>
</dbReference>
<dbReference type="PANTHER" id="PTHR33602:SF1">
    <property type="entry name" value="REGULATORY PROTEIN RECX FAMILY PROTEIN"/>
    <property type="match status" value="1"/>
</dbReference>
<evidence type="ECO:0000256" key="5">
    <source>
        <dbReference type="HAMAP-Rule" id="MF_01114"/>
    </source>
</evidence>
<evidence type="ECO:0000259" key="8">
    <source>
        <dbReference type="Pfam" id="PF21982"/>
    </source>
</evidence>
<keyword evidence="4 5" id="KW-0963">Cytoplasm</keyword>
<dbReference type="GO" id="GO:0006282">
    <property type="term" value="P:regulation of DNA repair"/>
    <property type="evidence" value="ECO:0007669"/>
    <property type="project" value="UniProtKB-UniRule"/>
</dbReference>
<comment type="subcellular location">
    <subcellularLocation>
        <location evidence="1 5">Cytoplasm</location>
    </subcellularLocation>
</comment>
<dbReference type="Pfam" id="PF21982">
    <property type="entry name" value="RecX_HTH1"/>
    <property type="match status" value="1"/>
</dbReference>
<dbReference type="InterPro" id="IPR053925">
    <property type="entry name" value="RecX_HTH_3rd"/>
</dbReference>
<dbReference type="HAMAP" id="MF_01114">
    <property type="entry name" value="RecX"/>
    <property type="match status" value="1"/>
</dbReference>
<feature type="domain" description="RecX first three-helical" evidence="8">
    <location>
        <begin position="65"/>
        <end position="87"/>
    </location>
</feature>
<comment type="caution">
    <text evidence="9">The sequence shown here is derived from an EMBL/GenBank/DDBJ whole genome shotgun (WGS) entry which is preliminary data.</text>
</comment>
<accession>A0A1F5H047</accession>
<dbReference type="InterPro" id="IPR036388">
    <property type="entry name" value="WH-like_DNA-bd_sf"/>
</dbReference>
<evidence type="ECO:0000259" key="7">
    <source>
        <dbReference type="Pfam" id="PF21981"/>
    </source>
</evidence>
<feature type="domain" description="RecX third three-helical" evidence="7">
    <location>
        <begin position="168"/>
        <end position="209"/>
    </location>
</feature>
<gene>
    <name evidence="5" type="primary">recX</name>
    <name evidence="9" type="ORF">A3A49_02990</name>
</gene>
<evidence type="ECO:0000256" key="3">
    <source>
        <dbReference type="ARBA" id="ARBA00018111"/>
    </source>
</evidence>
<dbReference type="Pfam" id="PF02631">
    <property type="entry name" value="RecX_HTH2"/>
    <property type="match status" value="1"/>
</dbReference>
<dbReference type="GO" id="GO:0005737">
    <property type="term" value="C:cytoplasm"/>
    <property type="evidence" value="ECO:0007669"/>
    <property type="project" value="UniProtKB-SubCell"/>
</dbReference>
<sequence length="218" mass="25555">MPQVTSVEPQKKRKDRLNIFLDGAYAFSLDTPTVLKNNIKTGKQLSQKEIQVLLKENETAKLVDLALNYLSFRPRSQKEIQDYLVKKIAQRENIKFAKAKESKLIGKCIEKLTKYKYIDDVEFAKWWTESRSKANPKGARLIKLELLRKGIDKDVIDEILEKNLNQKELAYKAIQKKLKSWQQLPKVEFKNKAYRYLASRGFEFDEIRQTVAQLEQKS</sequence>
<dbReference type="PANTHER" id="PTHR33602">
    <property type="entry name" value="REGULATORY PROTEIN RECX FAMILY PROTEIN"/>
    <property type="match status" value="1"/>
</dbReference>
<evidence type="ECO:0000256" key="2">
    <source>
        <dbReference type="ARBA" id="ARBA00009695"/>
    </source>
</evidence>
<dbReference type="AlphaFoldDB" id="A0A1F5H047"/>
<dbReference type="STRING" id="1797725.A3A49_02990"/>
<dbReference type="InterPro" id="IPR053926">
    <property type="entry name" value="RecX_HTH_1st"/>
</dbReference>